<comment type="caution">
    <text evidence="3">The sequence shown here is derived from an EMBL/GenBank/DDBJ whole genome shotgun (WGS) entry which is preliminary data.</text>
</comment>
<evidence type="ECO:0000313" key="3">
    <source>
        <dbReference type="EMBL" id="MEJ1154800.1"/>
    </source>
</evidence>
<protein>
    <submittedName>
        <fullName evidence="3">Phospholipase</fullName>
    </submittedName>
</protein>
<dbReference type="InterPro" id="IPR023346">
    <property type="entry name" value="Lysozyme-like_dom_sf"/>
</dbReference>
<feature type="signal peptide" evidence="2">
    <location>
        <begin position="1"/>
        <end position="29"/>
    </location>
</feature>
<dbReference type="EMBL" id="JBBDGL010000001">
    <property type="protein sequence ID" value="MEJ1154800.1"/>
    <property type="molecule type" value="Genomic_DNA"/>
</dbReference>
<sequence>MTATRSAAFGLSLSLLIAAGIATATPATAQTLTSASTVTALADANDDAQTLDDISVQAQSALDAANATLTAAATVVGDVAASDLELDTDDTSIDTTALRDYIEKFDGLEVMPLLILPGLTADTVAETELVQARADELSGKLADAEEAAAAAKKAAEEAAAKAAAEQQAAEAAAAEAEAAAAEESAEQATGTGAAVAATGSNSAGDAQAYAQELGASQYGWGADQFSCLVSLWNRESGWNYQAYNASSGAFGIPQSLPGSKMASAGADWQTNAATQVAWGLGYISAAYGTPCGAWSHSESVGWY</sequence>
<keyword evidence="2" id="KW-0732">Signal</keyword>
<evidence type="ECO:0000256" key="2">
    <source>
        <dbReference type="SAM" id="SignalP"/>
    </source>
</evidence>
<feature type="chain" id="PRO_5046867177" evidence="2">
    <location>
        <begin position="30"/>
        <end position="303"/>
    </location>
</feature>
<keyword evidence="4" id="KW-1185">Reference proteome</keyword>
<gene>
    <name evidence="3" type="ORF">WDU96_04185</name>
</gene>
<evidence type="ECO:0000313" key="4">
    <source>
        <dbReference type="Proteomes" id="UP001368654"/>
    </source>
</evidence>
<accession>A0ABU8LRC3</accession>
<name>A0ABU8LRC3_9MICO</name>
<dbReference type="SUPFAM" id="SSF53955">
    <property type="entry name" value="Lysozyme-like"/>
    <property type="match status" value="1"/>
</dbReference>
<dbReference type="RefSeq" id="WP_337337228.1">
    <property type="nucleotide sequence ID" value="NZ_JBBDGL010000001.1"/>
</dbReference>
<evidence type="ECO:0000256" key="1">
    <source>
        <dbReference type="SAM" id="Coils"/>
    </source>
</evidence>
<reference evidence="3 4" key="1">
    <citation type="submission" date="2024-02" db="EMBL/GenBank/DDBJ databases">
        <authorList>
            <person name="Saticioglu I.B."/>
        </authorList>
    </citation>
    <scope>NUCLEOTIDE SEQUENCE [LARGE SCALE GENOMIC DNA]</scope>
    <source>
        <strain evidence="3 4">Mu-86</strain>
    </source>
</reference>
<feature type="coiled-coil region" evidence="1">
    <location>
        <begin position="127"/>
        <end position="191"/>
    </location>
</feature>
<organism evidence="3 4">
    <name type="scientific">Microbacterium marmarense</name>
    <dbReference type="NCBI Taxonomy" id="3122051"/>
    <lineage>
        <taxon>Bacteria</taxon>
        <taxon>Bacillati</taxon>
        <taxon>Actinomycetota</taxon>
        <taxon>Actinomycetes</taxon>
        <taxon>Micrococcales</taxon>
        <taxon>Microbacteriaceae</taxon>
        <taxon>Microbacterium</taxon>
    </lineage>
</organism>
<keyword evidence="1" id="KW-0175">Coiled coil</keyword>
<proteinExistence type="predicted"/>
<dbReference type="Proteomes" id="UP001368654">
    <property type="component" value="Unassembled WGS sequence"/>
</dbReference>